<sequence>MSRRLLNQIINESQSSSGTWSYTFMFEVRNILKNLRQNDKVKVFTGLFEVILHKEITELQKFKLSQLLCYIYNSYPEIFKETLATFKPLIKIRYQAAQQDSELSKASYNLLKNL</sequence>
<reference evidence="1" key="1">
    <citation type="submission" date="2006-10" db="EMBL/GenBank/DDBJ databases">
        <authorList>
            <person name="Amadeo P."/>
            <person name="Zhao Q."/>
            <person name="Wortman J."/>
            <person name="Fraser-Liggett C."/>
            <person name="Carlton J."/>
        </authorList>
    </citation>
    <scope>NUCLEOTIDE SEQUENCE</scope>
    <source>
        <strain evidence="1">G3</strain>
    </source>
</reference>
<reference evidence="1" key="2">
    <citation type="journal article" date="2007" name="Science">
        <title>Draft genome sequence of the sexually transmitted pathogen Trichomonas vaginalis.</title>
        <authorList>
            <person name="Carlton J.M."/>
            <person name="Hirt R.P."/>
            <person name="Silva J.C."/>
            <person name="Delcher A.L."/>
            <person name="Schatz M."/>
            <person name="Zhao Q."/>
            <person name="Wortman J.R."/>
            <person name="Bidwell S.L."/>
            <person name="Alsmark U.C.M."/>
            <person name="Besteiro S."/>
            <person name="Sicheritz-Ponten T."/>
            <person name="Noel C.J."/>
            <person name="Dacks J.B."/>
            <person name="Foster P.G."/>
            <person name="Simillion C."/>
            <person name="Van de Peer Y."/>
            <person name="Miranda-Saavedra D."/>
            <person name="Barton G.J."/>
            <person name="Westrop G.D."/>
            <person name="Mueller S."/>
            <person name="Dessi D."/>
            <person name="Fiori P.L."/>
            <person name="Ren Q."/>
            <person name="Paulsen I."/>
            <person name="Zhang H."/>
            <person name="Bastida-Corcuera F.D."/>
            <person name="Simoes-Barbosa A."/>
            <person name="Brown M.T."/>
            <person name="Hayes R.D."/>
            <person name="Mukherjee M."/>
            <person name="Okumura C.Y."/>
            <person name="Schneider R."/>
            <person name="Smith A.J."/>
            <person name="Vanacova S."/>
            <person name="Villalvazo M."/>
            <person name="Haas B.J."/>
            <person name="Pertea M."/>
            <person name="Feldblyum T.V."/>
            <person name="Utterback T.R."/>
            <person name="Shu C.L."/>
            <person name="Osoegawa K."/>
            <person name="de Jong P.J."/>
            <person name="Hrdy I."/>
            <person name="Horvathova L."/>
            <person name="Zubacova Z."/>
            <person name="Dolezal P."/>
            <person name="Malik S.B."/>
            <person name="Logsdon J.M. Jr."/>
            <person name="Henze K."/>
            <person name="Gupta A."/>
            <person name="Wang C.C."/>
            <person name="Dunne R.L."/>
            <person name="Upcroft J.A."/>
            <person name="Upcroft P."/>
            <person name="White O."/>
            <person name="Salzberg S.L."/>
            <person name="Tang P."/>
            <person name="Chiu C.-H."/>
            <person name="Lee Y.-S."/>
            <person name="Embley T.M."/>
            <person name="Coombs G.H."/>
            <person name="Mottram J.C."/>
            <person name="Tachezy J."/>
            <person name="Fraser-Liggett C.M."/>
            <person name="Johnson P.J."/>
        </authorList>
    </citation>
    <scope>NUCLEOTIDE SEQUENCE [LARGE SCALE GENOMIC DNA]</scope>
    <source>
        <strain evidence="1">G3</strain>
    </source>
</reference>
<evidence type="ECO:0000313" key="2">
    <source>
        <dbReference type="Proteomes" id="UP000001542"/>
    </source>
</evidence>
<proteinExistence type="predicted"/>
<dbReference type="InParanoid" id="A2G9U9"/>
<name>A2G9U9_TRIV3</name>
<dbReference type="Proteomes" id="UP000001542">
    <property type="component" value="Unassembled WGS sequence"/>
</dbReference>
<evidence type="ECO:0000313" key="1">
    <source>
        <dbReference type="EMBL" id="EAX86067.1"/>
    </source>
</evidence>
<keyword evidence="2" id="KW-1185">Reference proteome</keyword>
<gene>
    <name evidence="1" type="ORF">TVAG_127570</name>
</gene>
<protein>
    <submittedName>
        <fullName evidence="1">Uncharacterized protein</fullName>
    </submittedName>
</protein>
<dbReference type="RefSeq" id="XP_001298997.1">
    <property type="nucleotide sequence ID" value="XM_001298996.1"/>
</dbReference>
<dbReference type="VEuPathDB" id="TrichDB:TVAGG3_0427450"/>
<accession>A2G9U9</accession>
<dbReference type="KEGG" id="tva:4743712"/>
<organism evidence="1 2">
    <name type="scientific">Trichomonas vaginalis (strain ATCC PRA-98 / G3)</name>
    <dbReference type="NCBI Taxonomy" id="412133"/>
    <lineage>
        <taxon>Eukaryota</taxon>
        <taxon>Metamonada</taxon>
        <taxon>Parabasalia</taxon>
        <taxon>Trichomonadida</taxon>
        <taxon>Trichomonadidae</taxon>
        <taxon>Trichomonas</taxon>
    </lineage>
</organism>
<dbReference type="VEuPathDB" id="TrichDB:TVAG_127570"/>
<dbReference type="EMBL" id="DS114746">
    <property type="protein sequence ID" value="EAX86067.1"/>
    <property type="molecule type" value="Genomic_DNA"/>
</dbReference>
<dbReference type="AlphaFoldDB" id="A2G9U9"/>